<dbReference type="EMBL" id="VULX01000026">
    <property type="protein sequence ID" value="MSR92270.1"/>
    <property type="molecule type" value="Genomic_DNA"/>
</dbReference>
<protein>
    <recommendedName>
        <fullName evidence="9">Pycsar effector protein domain-containing protein</fullName>
    </recommendedName>
</protein>
<dbReference type="Proteomes" id="UP000460287">
    <property type="component" value="Unassembled WGS sequence"/>
</dbReference>
<evidence type="ECO:0000259" key="9">
    <source>
        <dbReference type="Pfam" id="PF18967"/>
    </source>
</evidence>
<name>A0A7X2N105_9CLOT</name>
<dbReference type="Pfam" id="PF18967">
    <property type="entry name" value="PycTM"/>
    <property type="match status" value="1"/>
</dbReference>
<evidence type="ECO:0000313" key="11">
    <source>
        <dbReference type="Proteomes" id="UP000460287"/>
    </source>
</evidence>
<keyword evidence="5 8" id="KW-1133">Transmembrane helix</keyword>
<evidence type="ECO:0000256" key="5">
    <source>
        <dbReference type="ARBA" id="ARBA00022989"/>
    </source>
</evidence>
<feature type="domain" description="Pycsar effector protein" evidence="9">
    <location>
        <begin position="5"/>
        <end position="178"/>
    </location>
</feature>
<reference evidence="10 11" key="1">
    <citation type="submission" date="2019-08" db="EMBL/GenBank/DDBJ databases">
        <title>In-depth cultivation of the pig gut microbiome towards novel bacterial diversity and tailored functional studies.</title>
        <authorList>
            <person name="Wylensek D."/>
            <person name="Hitch T.C.A."/>
            <person name="Clavel T."/>
        </authorList>
    </citation>
    <scope>NUCLEOTIDE SEQUENCE [LARGE SCALE GENOMIC DNA]</scope>
    <source>
        <strain evidence="10 11">WCA-383-APC-5B</strain>
    </source>
</reference>
<accession>A0A7X2N105</accession>
<evidence type="ECO:0000256" key="1">
    <source>
        <dbReference type="ARBA" id="ARBA00004236"/>
    </source>
</evidence>
<keyword evidence="7 8" id="KW-0472">Membrane</keyword>
<evidence type="ECO:0000256" key="4">
    <source>
        <dbReference type="ARBA" id="ARBA00022741"/>
    </source>
</evidence>
<comment type="caution">
    <text evidence="10">The sequence shown here is derived from an EMBL/GenBank/DDBJ whole genome shotgun (WGS) entry which is preliminary data.</text>
</comment>
<dbReference type="InterPro" id="IPR043760">
    <property type="entry name" value="PycTM_dom"/>
</dbReference>
<comment type="subcellular location">
    <subcellularLocation>
        <location evidence="1">Cell membrane</location>
    </subcellularLocation>
</comment>
<feature type="transmembrane region" description="Helical" evidence="8">
    <location>
        <begin position="21"/>
        <end position="38"/>
    </location>
</feature>
<evidence type="ECO:0000256" key="7">
    <source>
        <dbReference type="ARBA" id="ARBA00023136"/>
    </source>
</evidence>
<evidence type="ECO:0000313" key="10">
    <source>
        <dbReference type="EMBL" id="MSR92270.1"/>
    </source>
</evidence>
<evidence type="ECO:0000256" key="6">
    <source>
        <dbReference type="ARBA" id="ARBA00023118"/>
    </source>
</evidence>
<dbReference type="RefSeq" id="WP_154532165.1">
    <property type="nucleotide sequence ID" value="NZ_VULX01000026.1"/>
</dbReference>
<sequence>MKGELKEILKDVTSWLNFAEAKNLALITFDGVWLSFFIKQFFECKTGPKTLIVICSVMTALPILISLVSFLPKLFTKLTIESILKLTLDDKSDNDNLLFYKDILKYSPNEYYEAIQKRKFINHEEEYDKFESEKYRYEKTLIIQIVTLSGIAYKKYFLFNVALILTIFSIILGAMVMIIV</sequence>
<organism evidence="10 11">
    <name type="scientific">Inconstantimicrobium porci</name>
    <dbReference type="NCBI Taxonomy" id="2652291"/>
    <lineage>
        <taxon>Bacteria</taxon>
        <taxon>Bacillati</taxon>
        <taxon>Bacillota</taxon>
        <taxon>Clostridia</taxon>
        <taxon>Eubacteriales</taxon>
        <taxon>Clostridiaceae</taxon>
        <taxon>Inconstantimicrobium</taxon>
    </lineage>
</organism>
<evidence type="ECO:0000256" key="2">
    <source>
        <dbReference type="ARBA" id="ARBA00022475"/>
    </source>
</evidence>
<dbReference type="AlphaFoldDB" id="A0A7X2N105"/>
<feature type="transmembrane region" description="Helical" evidence="8">
    <location>
        <begin position="157"/>
        <end position="179"/>
    </location>
</feature>
<feature type="transmembrane region" description="Helical" evidence="8">
    <location>
        <begin position="50"/>
        <end position="71"/>
    </location>
</feature>
<evidence type="ECO:0000256" key="3">
    <source>
        <dbReference type="ARBA" id="ARBA00022692"/>
    </source>
</evidence>
<proteinExistence type="predicted"/>
<keyword evidence="2" id="KW-1003">Cell membrane</keyword>
<keyword evidence="4" id="KW-0547">Nucleotide-binding</keyword>
<keyword evidence="6" id="KW-0051">Antiviral defense</keyword>
<keyword evidence="3 8" id="KW-0812">Transmembrane</keyword>
<evidence type="ECO:0000256" key="8">
    <source>
        <dbReference type="SAM" id="Phobius"/>
    </source>
</evidence>
<keyword evidence="11" id="KW-1185">Reference proteome</keyword>
<gene>
    <name evidence="10" type="ORF">FYJ33_12930</name>
</gene>